<organism evidence="4">
    <name type="scientific">Gongylonema pulchrum</name>
    <dbReference type="NCBI Taxonomy" id="637853"/>
    <lineage>
        <taxon>Eukaryota</taxon>
        <taxon>Metazoa</taxon>
        <taxon>Ecdysozoa</taxon>
        <taxon>Nematoda</taxon>
        <taxon>Chromadorea</taxon>
        <taxon>Rhabditida</taxon>
        <taxon>Spirurina</taxon>
        <taxon>Spiruromorpha</taxon>
        <taxon>Spiruroidea</taxon>
        <taxon>Gongylonematidae</taxon>
        <taxon>Gongylonema</taxon>
    </lineage>
</organism>
<accession>A0A183DYS0</accession>
<dbReference type="WBParaSite" id="GPUH_0001387601-mRNA-1">
    <property type="protein sequence ID" value="GPUH_0001387601-mRNA-1"/>
    <property type="gene ID" value="GPUH_0001387601"/>
</dbReference>
<evidence type="ECO:0000313" key="4">
    <source>
        <dbReference type="WBParaSite" id="GPUH_0001387601-mRNA-1"/>
    </source>
</evidence>
<evidence type="ECO:0000313" key="2">
    <source>
        <dbReference type="EMBL" id="VDN23133.1"/>
    </source>
</evidence>
<feature type="region of interest" description="Disordered" evidence="1">
    <location>
        <begin position="45"/>
        <end position="95"/>
    </location>
</feature>
<feature type="compositionally biased region" description="Basic and acidic residues" evidence="1">
    <location>
        <begin position="8"/>
        <end position="21"/>
    </location>
</feature>
<reference evidence="4" key="1">
    <citation type="submission" date="2016-06" db="UniProtKB">
        <authorList>
            <consortium name="WormBaseParasite"/>
        </authorList>
    </citation>
    <scope>IDENTIFICATION</scope>
</reference>
<dbReference type="Proteomes" id="UP000271098">
    <property type="component" value="Unassembled WGS sequence"/>
</dbReference>
<keyword evidence="3" id="KW-1185">Reference proteome</keyword>
<reference evidence="2 3" key="2">
    <citation type="submission" date="2018-11" db="EMBL/GenBank/DDBJ databases">
        <authorList>
            <consortium name="Pathogen Informatics"/>
        </authorList>
    </citation>
    <scope>NUCLEOTIDE SEQUENCE [LARGE SCALE GENOMIC DNA]</scope>
</reference>
<feature type="region of interest" description="Disordered" evidence="1">
    <location>
        <begin position="1"/>
        <end position="30"/>
    </location>
</feature>
<evidence type="ECO:0000313" key="3">
    <source>
        <dbReference type="Proteomes" id="UP000271098"/>
    </source>
</evidence>
<gene>
    <name evidence="2" type="ORF">GPUH_LOCUS13861</name>
</gene>
<evidence type="ECO:0000256" key="1">
    <source>
        <dbReference type="SAM" id="MobiDB-lite"/>
    </source>
</evidence>
<dbReference type="EMBL" id="UYRT01080652">
    <property type="protein sequence ID" value="VDN23133.1"/>
    <property type="molecule type" value="Genomic_DNA"/>
</dbReference>
<proteinExistence type="predicted"/>
<protein>
    <submittedName>
        <fullName evidence="2 4">Uncharacterized protein</fullName>
    </submittedName>
</protein>
<feature type="compositionally biased region" description="Polar residues" evidence="1">
    <location>
        <begin position="82"/>
        <end position="95"/>
    </location>
</feature>
<sequence length="95" mass="9973">MSATIKAEAPHAHAEGEEPEGKTLSCPPVKRLTISSSPTCHEILQSVTSDDHRRPVRRASSSHSKARRRGGDSGEGESASSTSIHAATDSIPSSL</sequence>
<name>A0A183DYS0_9BILA</name>
<dbReference type="AlphaFoldDB" id="A0A183DYS0"/>